<protein>
    <submittedName>
        <fullName evidence="1">Uncharacterized protein</fullName>
    </submittedName>
</protein>
<proteinExistence type="predicted"/>
<dbReference type="AlphaFoldDB" id="A0A0E9SAU1"/>
<evidence type="ECO:0000313" key="1">
    <source>
        <dbReference type="EMBL" id="JAH37643.1"/>
    </source>
</evidence>
<dbReference type="EMBL" id="GBXM01070934">
    <property type="protein sequence ID" value="JAH37643.1"/>
    <property type="molecule type" value="Transcribed_RNA"/>
</dbReference>
<organism evidence="1">
    <name type="scientific">Anguilla anguilla</name>
    <name type="common">European freshwater eel</name>
    <name type="synonym">Muraena anguilla</name>
    <dbReference type="NCBI Taxonomy" id="7936"/>
    <lineage>
        <taxon>Eukaryota</taxon>
        <taxon>Metazoa</taxon>
        <taxon>Chordata</taxon>
        <taxon>Craniata</taxon>
        <taxon>Vertebrata</taxon>
        <taxon>Euteleostomi</taxon>
        <taxon>Actinopterygii</taxon>
        <taxon>Neopterygii</taxon>
        <taxon>Teleostei</taxon>
        <taxon>Anguilliformes</taxon>
        <taxon>Anguillidae</taxon>
        <taxon>Anguilla</taxon>
    </lineage>
</organism>
<name>A0A0E9SAU1_ANGAN</name>
<reference evidence="1" key="1">
    <citation type="submission" date="2014-11" db="EMBL/GenBank/DDBJ databases">
        <authorList>
            <person name="Amaro Gonzalez C."/>
        </authorList>
    </citation>
    <scope>NUCLEOTIDE SEQUENCE</scope>
</reference>
<reference evidence="1" key="2">
    <citation type="journal article" date="2015" name="Fish Shellfish Immunol.">
        <title>Early steps in the European eel (Anguilla anguilla)-Vibrio vulnificus interaction in the gills: Role of the RtxA13 toxin.</title>
        <authorList>
            <person name="Callol A."/>
            <person name="Pajuelo D."/>
            <person name="Ebbesson L."/>
            <person name="Teles M."/>
            <person name="MacKenzie S."/>
            <person name="Amaro C."/>
        </authorList>
    </citation>
    <scope>NUCLEOTIDE SEQUENCE</scope>
</reference>
<accession>A0A0E9SAU1</accession>
<sequence length="35" mass="3983">MHNFHNIKKSDIACLVISLQDALMNYENQSLCCGQ</sequence>